<dbReference type="SUPFAM" id="SSF53300">
    <property type="entry name" value="vWA-like"/>
    <property type="match status" value="1"/>
</dbReference>
<dbReference type="Proteomes" id="UP001442841">
    <property type="component" value="Chromosome"/>
</dbReference>
<gene>
    <name evidence="7" type="ORF">AADG42_13100</name>
</gene>
<evidence type="ECO:0000256" key="1">
    <source>
        <dbReference type="ARBA" id="ARBA00022475"/>
    </source>
</evidence>
<keyword evidence="1" id="KW-1003">Cell membrane</keyword>
<feature type="transmembrane region" description="Helical" evidence="5">
    <location>
        <begin position="63"/>
        <end position="80"/>
    </location>
</feature>
<proteinExistence type="predicted"/>
<dbReference type="Pfam" id="PF07584">
    <property type="entry name" value="BatA"/>
    <property type="match status" value="1"/>
</dbReference>
<evidence type="ECO:0000313" key="8">
    <source>
        <dbReference type="Proteomes" id="UP001442841"/>
    </source>
</evidence>
<dbReference type="PANTHER" id="PTHR22550">
    <property type="entry name" value="SPORE GERMINATION PROTEIN"/>
    <property type="match status" value="1"/>
</dbReference>
<protein>
    <submittedName>
        <fullName evidence="7">VWA domain-containing protein</fullName>
    </submittedName>
</protein>
<evidence type="ECO:0000256" key="3">
    <source>
        <dbReference type="ARBA" id="ARBA00022989"/>
    </source>
</evidence>
<evidence type="ECO:0000259" key="6">
    <source>
        <dbReference type="PROSITE" id="PS50234"/>
    </source>
</evidence>
<dbReference type="EMBL" id="CP154795">
    <property type="protein sequence ID" value="XAN08200.1"/>
    <property type="molecule type" value="Genomic_DNA"/>
</dbReference>
<sequence length="325" mass="35219">MSLPGWFPDFSEPMRLLWLLAVPVLVLLYVWARRQRNKRGIRFTNTGMLGAVVRQQSQWRRHLTVLLSLLSLIALTAAWAKPYAQVEVPRERATIVVVLDISQSMQATDVRPDRMTVAKNQAIDFVKSLPPQYNVALVTLSGAPAMVARPTTDRSAIIRGIETRNLQDSTAIGESIVVGLQALDQAPKPKGADEEAAPGAIVLLTDGENTNGRPGDQGAALAKAAGVKIYAIGFGTENGYVDLDGKREPAPVNHDQLRRIAEISEGEYFRAATNDQLKKVYADIGSSVGYELAHRETTAAWAGWGLGFGVLAALAAISLAARWPS</sequence>
<dbReference type="PANTHER" id="PTHR22550:SF5">
    <property type="entry name" value="LEUCINE ZIPPER PROTEIN 4"/>
    <property type="match status" value="1"/>
</dbReference>
<evidence type="ECO:0000256" key="2">
    <source>
        <dbReference type="ARBA" id="ARBA00022692"/>
    </source>
</evidence>
<dbReference type="InterPro" id="IPR050768">
    <property type="entry name" value="UPF0353/GerABKA_families"/>
</dbReference>
<dbReference type="InterPro" id="IPR024163">
    <property type="entry name" value="Aerotolerance_reg_N"/>
</dbReference>
<keyword evidence="2 5" id="KW-0812">Transmembrane</keyword>
<dbReference type="PROSITE" id="PS50234">
    <property type="entry name" value="VWFA"/>
    <property type="match status" value="1"/>
</dbReference>
<organism evidence="7 8">
    <name type="scientific">Ammonicoccus fulvus</name>
    <dbReference type="NCBI Taxonomy" id="3138240"/>
    <lineage>
        <taxon>Bacteria</taxon>
        <taxon>Bacillati</taxon>
        <taxon>Actinomycetota</taxon>
        <taxon>Actinomycetes</taxon>
        <taxon>Propionibacteriales</taxon>
        <taxon>Propionibacteriaceae</taxon>
        <taxon>Ammonicoccus</taxon>
    </lineage>
</organism>
<dbReference type="InterPro" id="IPR036465">
    <property type="entry name" value="vWFA_dom_sf"/>
</dbReference>
<feature type="domain" description="VWFA" evidence="6">
    <location>
        <begin position="94"/>
        <end position="284"/>
    </location>
</feature>
<evidence type="ECO:0000256" key="4">
    <source>
        <dbReference type="ARBA" id="ARBA00023136"/>
    </source>
</evidence>
<evidence type="ECO:0000256" key="5">
    <source>
        <dbReference type="SAM" id="Phobius"/>
    </source>
</evidence>
<feature type="transmembrane region" description="Helical" evidence="5">
    <location>
        <begin position="301"/>
        <end position="321"/>
    </location>
</feature>
<dbReference type="RefSeq" id="WP_425309656.1">
    <property type="nucleotide sequence ID" value="NZ_CP154795.1"/>
</dbReference>
<reference evidence="7 8" key="1">
    <citation type="submission" date="2024-04" db="EMBL/GenBank/DDBJ databases">
        <title>Isolation of an actinomycete strain from pig manure.</title>
        <authorList>
            <person name="Gong T."/>
            <person name="Yu Z."/>
            <person name="An M."/>
            <person name="Wei C."/>
            <person name="Yang W."/>
            <person name="Liu L."/>
        </authorList>
    </citation>
    <scope>NUCLEOTIDE SEQUENCE [LARGE SCALE GENOMIC DNA]</scope>
    <source>
        <strain evidence="7 8">ZF39</strain>
    </source>
</reference>
<keyword evidence="8" id="KW-1185">Reference proteome</keyword>
<name>A0ABZ3FU08_9ACTN</name>
<dbReference type="Pfam" id="PF00092">
    <property type="entry name" value="VWA"/>
    <property type="match status" value="1"/>
</dbReference>
<keyword evidence="4 5" id="KW-0472">Membrane</keyword>
<dbReference type="SMART" id="SM00327">
    <property type="entry name" value="VWA"/>
    <property type="match status" value="1"/>
</dbReference>
<feature type="transmembrane region" description="Helical" evidence="5">
    <location>
        <begin position="15"/>
        <end position="32"/>
    </location>
</feature>
<keyword evidence="3 5" id="KW-1133">Transmembrane helix</keyword>
<dbReference type="Gene3D" id="3.40.50.410">
    <property type="entry name" value="von Willebrand factor, type A domain"/>
    <property type="match status" value="1"/>
</dbReference>
<evidence type="ECO:0000313" key="7">
    <source>
        <dbReference type="EMBL" id="XAN08200.1"/>
    </source>
</evidence>
<accession>A0ABZ3FU08</accession>
<dbReference type="InterPro" id="IPR002035">
    <property type="entry name" value="VWF_A"/>
</dbReference>